<sequence length="93" mass="10852">MMRGSNRDVIINCLLNIEIAYGRRSRLKACIFTRAGSCGSLLFWAPFHLLQFNFGMHGHARYLWLLTNTNFFVRHSESQMFIFTSCISILKFL</sequence>
<organism evidence="1 2">
    <name type="scientific">Diphasiastrum complanatum</name>
    <name type="common">Issler's clubmoss</name>
    <name type="synonym">Lycopodium complanatum</name>
    <dbReference type="NCBI Taxonomy" id="34168"/>
    <lineage>
        <taxon>Eukaryota</taxon>
        <taxon>Viridiplantae</taxon>
        <taxon>Streptophyta</taxon>
        <taxon>Embryophyta</taxon>
        <taxon>Tracheophyta</taxon>
        <taxon>Lycopodiopsida</taxon>
        <taxon>Lycopodiales</taxon>
        <taxon>Lycopodiaceae</taxon>
        <taxon>Lycopodioideae</taxon>
        <taxon>Diphasiastrum</taxon>
    </lineage>
</organism>
<evidence type="ECO:0000313" key="2">
    <source>
        <dbReference type="Proteomes" id="UP001162992"/>
    </source>
</evidence>
<dbReference type="Proteomes" id="UP001162992">
    <property type="component" value="Chromosome 11"/>
</dbReference>
<dbReference type="EMBL" id="CM055102">
    <property type="protein sequence ID" value="KAJ7537343.1"/>
    <property type="molecule type" value="Genomic_DNA"/>
</dbReference>
<evidence type="ECO:0000313" key="1">
    <source>
        <dbReference type="EMBL" id="KAJ7537343.1"/>
    </source>
</evidence>
<keyword evidence="2" id="KW-1185">Reference proteome</keyword>
<name>A0ACC2C5P0_DIPCM</name>
<gene>
    <name evidence="1" type="ORF">O6H91_11G002400</name>
</gene>
<comment type="caution">
    <text evidence="1">The sequence shown here is derived from an EMBL/GenBank/DDBJ whole genome shotgun (WGS) entry which is preliminary data.</text>
</comment>
<reference evidence="2" key="1">
    <citation type="journal article" date="2024" name="Proc. Natl. Acad. Sci. U.S.A.">
        <title>Extraordinary preservation of gene collinearity over three hundred million years revealed in homosporous lycophytes.</title>
        <authorList>
            <person name="Li C."/>
            <person name="Wickell D."/>
            <person name="Kuo L.Y."/>
            <person name="Chen X."/>
            <person name="Nie B."/>
            <person name="Liao X."/>
            <person name="Peng D."/>
            <person name="Ji J."/>
            <person name="Jenkins J."/>
            <person name="Williams M."/>
            <person name="Shu S."/>
            <person name="Plott C."/>
            <person name="Barry K."/>
            <person name="Rajasekar S."/>
            <person name="Grimwood J."/>
            <person name="Han X."/>
            <person name="Sun S."/>
            <person name="Hou Z."/>
            <person name="He W."/>
            <person name="Dai G."/>
            <person name="Sun C."/>
            <person name="Schmutz J."/>
            <person name="Leebens-Mack J.H."/>
            <person name="Li F.W."/>
            <person name="Wang L."/>
        </authorList>
    </citation>
    <scope>NUCLEOTIDE SEQUENCE [LARGE SCALE GENOMIC DNA]</scope>
    <source>
        <strain evidence="2">cv. PW_Plant_1</strain>
    </source>
</reference>
<accession>A0ACC2C5P0</accession>
<protein>
    <submittedName>
        <fullName evidence="1">Uncharacterized protein</fullName>
    </submittedName>
</protein>
<proteinExistence type="predicted"/>